<sequence>MNEPSVYGYQEGMPGPEGTLQPPAPPGGGTFPGPYKFSPEELKVLGECNRESFFQRSMPLGTAMGLTTYIAIQKGHFKPNPRFGVIPKVTLAVVMGYFIGKLSYQEACAEKLMALPGSYIGQLLRERKDGKIKGTAMQKPPPSMFGASPNDIYSDAGPGSSLDLDTDRPLFNDDSYHPENNSGNADPNTLETPARPLLSYEELRRRNRGEYSDAKQDPYRLEPGLGPAPRRPPPPPPQSPPSAPTNKYGDTME</sequence>
<dbReference type="GO" id="GO:0005768">
    <property type="term" value="C:endosome"/>
    <property type="evidence" value="ECO:0007669"/>
    <property type="project" value="TreeGrafter"/>
</dbReference>
<feature type="compositionally biased region" description="Basic and acidic residues" evidence="1">
    <location>
        <begin position="201"/>
        <end position="220"/>
    </location>
</feature>
<dbReference type="InterPro" id="IPR040187">
    <property type="entry name" value="OCAD1/2"/>
</dbReference>
<feature type="compositionally biased region" description="Polar residues" evidence="1">
    <location>
        <begin position="178"/>
        <end position="191"/>
    </location>
</feature>
<evidence type="ECO:0000259" key="2">
    <source>
        <dbReference type="Pfam" id="PF07051"/>
    </source>
</evidence>
<feature type="region of interest" description="Disordered" evidence="1">
    <location>
        <begin position="1"/>
        <end position="33"/>
    </location>
</feature>
<protein>
    <recommendedName>
        <fullName evidence="2">OCIA domain-containing protein</fullName>
    </recommendedName>
</protein>
<evidence type="ECO:0000313" key="3">
    <source>
        <dbReference type="EMBL" id="JAT90190.1"/>
    </source>
</evidence>
<feature type="compositionally biased region" description="Basic and acidic residues" evidence="1">
    <location>
        <begin position="165"/>
        <end position="177"/>
    </location>
</feature>
<accession>A0A1E1WT64</accession>
<dbReference type="AlphaFoldDB" id="A0A1E1WT64"/>
<dbReference type="InterPro" id="IPR009764">
    <property type="entry name" value="OCIA_dom"/>
</dbReference>
<reference evidence="3" key="1">
    <citation type="submission" date="2015-09" db="EMBL/GenBank/DDBJ databases">
        <title>De novo assembly of Pectinophora gossypiella (Pink Bollworm) gut transcriptome.</title>
        <authorList>
            <person name="Tassone E.E."/>
        </authorList>
    </citation>
    <scope>NUCLEOTIDE SEQUENCE</scope>
</reference>
<feature type="region of interest" description="Disordered" evidence="1">
    <location>
        <begin position="131"/>
        <end position="253"/>
    </location>
</feature>
<evidence type="ECO:0000256" key="1">
    <source>
        <dbReference type="SAM" id="MobiDB-lite"/>
    </source>
</evidence>
<dbReference type="PANTHER" id="PTHR13336">
    <property type="entry name" value="OVARIAN CARCINOMA IMMUNOREACTIVE ANTIGEN"/>
    <property type="match status" value="1"/>
</dbReference>
<dbReference type="Pfam" id="PF07051">
    <property type="entry name" value="OCIA"/>
    <property type="match status" value="1"/>
</dbReference>
<dbReference type="EMBL" id="GDQN01000864">
    <property type="protein sequence ID" value="JAT90190.1"/>
    <property type="molecule type" value="Transcribed_RNA"/>
</dbReference>
<feature type="compositionally biased region" description="Pro residues" evidence="1">
    <location>
        <begin position="229"/>
        <end position="243"/>
    </location>
</feature>
<organism evidence="3">
    <name type="scientific">Pectinophora gossypiella</name>
    <name type="common">Cotton pink bollworm</name>
    <name type="synonym">Depressaria gossypiella</name>
    <dbReference type="NCBI Taxonomy" id="13191"/>
    <lineage>
        <taxon>Eukaryota</taxon>
        <taxon>Metazoa</taxon>
        <taxon>Ecdysozoa</taxon>
        <taxon>Arthropoda</taxon>
        <taxon>Hexapoda</taxon>
        <taxon>Insecta</taxon>
        <taxon>Pterygota</taxon>
        <taxon>Neoptera</taxon>
        <taxon>Endopterygota</taxon>
        <taxon>Lepidoptera</taxon>
        <taxon>Glossata</taxon>
        <taxon>Ditrysia</taxon>
        <taxon>Gelechioidea</taxon>
        <taxon>Gelechiidae</taxon>
        <taxon>Apatetrinae</taxon>
        <taxon>Pectinophora</taxon>
    </lineage>
</organism>
<dbReference type="PANTHER" id="PTHR13336:SF3">
    <property type="entry name" value="OCIA DOMAIN-CONTAINING PROTEIN 1"/>
    <property type="match status" value="1"/>
</dbReference>
<name>A0A1E1WT64_PECGO</name>
<gene>
    <name evidence="3" type="ORF">g.4512</name>
</gene>
<proteinExistence type="predicted"/>
<feature type="domain" description="OCIA" evidence="2">
    <location>
        <begin position="35"/>
        <end position="118"/>
    </location>
</feature>
<dbReference type="OrthoDB" id="6513616at2759"/>